<dbReference type="AlphaFoldDB" id="A0A0A9B8G9"/>
<sequence>MPVISTSWITLILKKSMPHCQQTRRLSKP</sequence>
<reference evidence="1" key="2">
    <citation type="journal article" date="2015" name="Data Brief">
        <title>Shoot transcriptome of the giant reed, Arundo donax.</title>
        <authorList>
            <person name="Barrero R.A."/>
            <person name="Guerrero F.D."/>
            <person name="Moolhuijzen P."/>
            <person name="Goolsby J.A."/>
            <person name="Tidwell J."/>
            <person name="Bellgard S.E."/>
            <person name="Bellgard M.I."/>
        </authorList>
    </citation>
    <scope>NUCLEOTIDE SEQUENCE</scope>
    <source>
        <tissue evidence="1">Shoot tissue taken approximately 20 cm above the soil surface</tissue>
    </source>
</reference>
<protein>
    <submittedName>
        <fullName evidence="1">Uncharacterized protein</fullName>
    </submittedName>
</protein>
<name>A0A0A9B8G9_ARUDO</name>
<reference evidence="1" key="1">
    <citation type="submission" date="2014-09" db="EMBL/GenBank/DDBJ databases">
        <authorList>
            <person name="Magalhaes I.L.F."/>
            <person name="Oliveira U."/>
            <person name="Santos F.R."/>
            <person name="Vidigal T.H.D.A."/>
            <person name="Brescovit A.D."/>
            <person name="Santos A.J."/>
        </authorList>
    </citation>
    <scope>NUCLEOTIDE SEQUENCE</scope>
    <source>
        <tissue evidence="1">Shoot tissue taken approximately 20 cm above the soil surface</tissue>
    </source>
</reference>
<dbReference type="EMBL" id="GBRH01238304">
    <property type="protein sequence ID" value="JAD59591.1"/>
    <property type="molecule type" value="Transcribed_RNA"/>
</dbReference>
<organism evidence="1">
    <name type="scientific">Arundo donax</name>
    <name type="common">Giant reed</name>
    <name type="synonym">Donax arundinaceus</name>
    <dbReference type="NCBI Taxonomy" id="35708"/>
    <lineage>
        <taxon>Eukaryota</taxon>
        <taxon>Viridiplantae</taxon>
        <taxon>Streptophyta</taxon>
        <taxon>Embryophyta</taxon>
        <taxon>Tracheophyta</taxon>
        <taxon>Spermatophyta</taxon>
        <taxon>Magnoliopsida</taxon>
        <taxon>Liliopsida</taxon>
        <taxon>Poales</taxon>
        <taxon>Poaceae</taxon>
        <taxon>PACMAD clade</taxon>
        <taxon>Arundinoideae</taxon>
        <taxon>Arundineae</taxon>
        <taxon>Arundo</taxon>
    </lineage>
</organism>
<proteinExistence type="predicted"/>
<accession>A0A0A9B8G9</accession>
<evidence type="ECO:0000313" key="1">
    <source>
        <dbReference type="EMBL" id="JAD59591.1"/>
    </source>
</evidence>